<keyword evidence="2" id="KW-1133">Transmembrane helix</keyword>
<evidence type="ECO:0000313" key="4">
    <source>
        <dbReference type="Proteomes" id="UP000636479"/>
    </source>
</evidence>
<dbReference type="AlphaFoldDB" id="A0A8H6W6G0"/>
<reference evidence="3" key="1">
    <citation type="submission" date="2020-05" db="EMBL/GenBank/DDBJ databases">
        <title>Mycena genomes resolve the evolution of fungal bioluminescence.</title>
        <authorList>
            <person name="Tsai I.J."/>
        </authorList>
    </citation>
    <scope>NUCLEOTIDE SEQUENCE</scope>
    <source>
        <strain evidence="3">171206Taipei</strain>
    </source>
</reference>
<keyword evidence="4" id="KW-1185">Reference proteome</keyword>
<comment type="caution">
    <text evidence="3">The sequence shown here is derived from an EMBL/GenBank/DDBJ whole genome shotgun (WGS) entry which is preliminary data.</text>
</comment>
<proteinExistence type="predicted"/>
<feature type="region of interest" description="Disordered" evidence="1">
    <location>
        <begin position="276"/>
        <end position="317"/>
    </location>
</feature>
<gene>
    <name evidence="3" type="ORF">MIND_00565900</name>
</gene>
<feature type="transmembrane region" description="Helical" evidence="2">
    <location>
        <begin position="103"/>
        <end position="125"/>
    </location>
</feature>
<feature type="compositionally biased region" description="Low complexity" evidence="1">
    <location>
        <begin position="276"/>
        <end position="298"/>
    </location>
</feature>
<accession>A0A8H6W6G0</accession>
<keyword evidence="2" id="KW-0812">Transmembrane</keyword>
<dbReference type="GeneID" id="59344945"/>
<dbReference type="Proteomes" id="UP000636479">
    <property type="component" value="Unassembled WGS sequence"/>
</dbReference>
<evidence type="ECO:0000256" key="2">
    <source>
        <dbReference type="SAM" id="Phobius"/>
    </source>
</evidence>
<keyword evidence="2" id="KW-0472">Membrane</keyword>
<protein>
    <recommendedName>
        <fullName evidence="5">Transmembrane protein</fullName>
    </recommendedName>
</protein>
<sequence>MAAPVKTTPKAPVKPTTTPKTPVLPTKPVVPPVLVVLHTAHEQHAPDPVPVAVPNPVPVGIALQHCPAPAEHAQGRRLAPRVRLPVAVGHPPAPSGAASVSTIAAAIVASIVGLALAGLLVAFVLRRFNRRRGSRVRESMAAHFDAHRRSAVVHERALPPDFGSAGSVRSVPSVGGPPANYGAASAAVPRYASPAPYAYAAAPPVTAPVAVAPYTLDTHAGSHGSYIGAPPPPAQEYYGYGGAGVPSPGQTPTYAPQMQHAQYVPVTRAYTPQQALAPAGQQAYPPAQTQAYPPAQTQHPHRQYGGYGENDDAYGGM</sequence>
<dbReference type="RefSeq" id="XP_037220350.1">
    <property type="nucleotide sequence ID" value="XM_037362429.1"/>
</dbReference>
<organism evidence="3 4">
    <name type="scientific">Mycena indigotica</name>
    <dbReference type="NCBI Taxonomy" id="2126181"/>
    <lineage>
        <taxon>Eukaryota</taxon>
        <taxon>Fungi</taxon>
        <taxon>Dikarya</taxon>
        <taxon>Basidiomycota</taxon>
        <taxon>Agaricomycotina</taxon>
        <taxon>Agaricomycetes</taxon>
        <taxon>Agaricomycetidae</taxon>
        <taxon>Agaricales</taxon>
        <taxon>Marasmiineae</taxon>
        <taxon>Mycenaceae</taxon>
        <taxon>Mycena</taxon>
    </lineage>
</organism>
<dbReference type="EMBL" id="JACAZF010000005">
    <property type="protein sequence ID" value="KAF7303378.1"/>
    <property type="molecule type" value="Genomic_DNA"/>
</dbReference>
<evidence type="ECO:0000256" key="1">
    <source>
        <dbReference type="SAM" id="MobiDB-lite"/>
    </source>
</evidence>
<evidence type="ECO:0000313" key="3">
    <source>
        <dbReference type="EMBL" id="KAF7303378.1"/>
    </source>
</evidence>
<evidence type="ECO:0008006" key="5">
    <source>
        <dbReference type="Google" id="ProtNLM"/>
    </source>
</evidence>
<feature type="region of interest" description="Disordered" evidence="1">
    <location>
        <begin position="1"/>
        <end position="25"/>
    </location>
</feature>
<name>A0A8H6W6G0_9AGAR</name>